<proteinExistence type="predicted"/>
<sequence>MRPRDLLHYLEDAESRRKGVRVWILLVLAWSLTRSLVVAKVFDAYGLNPRIYFAIDFLSSIPYAYASAQSLLSYIDKKPNKSIAWGLLTIVMFYLPDLYIVFAAKHVPPTTYLGFVLVLAIFSGLAYSQWKEKRR</sequence>
<dbReference type="EMBL" id="CAFABJ010000080">
    <property type="protein sequence ID" value="CAB4828694.1"/>
    <property type="molecule type" value="Genomic_DNA"/>
</dbReference>
<evidence type="ECO:0000256" key="1">
    <source>
        <dbReference type="SAM" id="Phobius"/>
    </source>
</evidence>
<name>A0A6J7A7E9_9ZZZZ</name>
<organism evidence="2">
    <name type="scientific">freshwater metagenome</name>
    <dbReference type="NCBI Taxonomy" id="449393"/>
    <lineage>
        <taxon>unclassified sequences</taxon>
        <taxon>metagenomes</taxon>
        <taxon>ecological metagenomes</taxon>
    </lineage>
</organism>
<feature type="transmembrane region" description="Helical" evidence="1">
    <location>
        <begin position="84"/>
        <end position="104"/>
    </location>
</feature>
<keyword evidence="1" id="KW-0812">Transmembrane</keyword>
<feature type="transmembrane region" description="Helical" evidence="1">
    <location>
        <begin position="110"/>
        <end position="130"/>
    </location>
</feature>
<feature type="transmembrane region" description="Helical" evidence="1">
    <location>
        <begin position="51"/>
        <end position="72"/>
    </location>
</feature>
<gene>
    <name evidence="2" type="ORF">UFOPK3217_00641</name>
</gene>
<evidence type="ECO:0000313" key="2">
    <source>
        <dbReference type="EMBL" id="CAB4828694.1"/>
    </source>
</evidence>
<keyword evidence="1" id="KW-0472">Membrane</keyword>
<protein>
    <submittedName>
        <fullName evidence="2">Unannotated protein</fullName>
    </submittedName>
</protein>
<dbReference type="AlphaFoldDB" id="A0A6J7A7E9"/>
<feature type="transmembrane region" description="Helical" evidence="1">
    <location>
        <begin position="20"/>
        <end position="39"/>
    </location>
</feature>
<reference evidence="2" key="1">
    <citation type="submission" date="2020-05" db="EMBL/GenBank/DDBJ databases">
        <authorList>
            <person name="Chiriac C."/>
            <person name="Salcher M."/>
            <person name="Ghai R."/>
            <person name="Kavagutti S V."/>
        </authorList>
    </citation>
    <scope>NUCLEOTIDE SEQUENCE</scope>
</reference>
<accession>A0A6J7A7E9</accession>
<keyword evidence="1" id="KW-1133">Transmembrane helix</keyword>